<gene>
    <name evidence="1" type="ORF">Smic_81280</name>
</gene>
<name>A0A7J0D4C3_STRMI</name>
<dbReference type="RefSeq" id="WP_032754577.1">
    <property type="nucleotide sequence ID" value="NZ_BMUG01000005.1"/>
</dbReference>
<protein>
    <submittedName>
        <fullName evidence="1">Uncharacterized protein</fullName>
    </submittedName>
</protein>
<sequence>MAYRSKYVGKYSGLGRMISRPMFAKPCRKAAVEIMHAAQGFSPTGDPAEDRHPGLYKKSFDVVPAYKNIPFRGKPRMRHGAMVVNSAWHAKAVEYGDWDIPRYAPLTKAFFAVKAANGG</sequence>
<reference evidence="1 2" key="1">
    <citation type="submission" date="2020-05" db="EMBL/GenBank/DDBJ databases">
        <title>Whole genome shotgun sequence of Streptomyces microflavus NBRC 13062.</title>
        <authorList>
            <person name="Komaki H."/>
            <person name="Tamura T."/>
        </authorList>
    </citation>
    <scope>NUCLEOTIDE SEQUENCE [LARGE SCALE GENOMIC DNA]</scope>
    <source>
        <strain evidence="1 2">NBRC 13062</strain>
    </source>
</reference>
<organism evidence="1 2">
    <name type="scientific">Streptomyces microflavus</name>
    <name type="common">Streptomyces lipmanii</name>
    <dbReference type="NCBI Taxonomy" id="1919"/>
    <lineage>
        <taxon>Bacteria</taxon>
        <taxon>Bacillati</taxon>
        <taxon>Actinomycetota</taxon>
        <taxon>Actinomycetes</taxon>
        <taxon>Kitasatosporales</taxon>
        <taxon>Streptomycetaceae</taxon>
        <taxon>Streptomyces</taxon>
    </lineage>
</organism>
<evidence type="ECO:0000313" key="1">
    <source>
        <dbReference type="EMBL" id="GFN09572.1"/>
    </source>
</evidence>
<proteinExistence type="predicted"/>
<evidence type="ECO:0000313" key="2">
    <source>
        <dbReference type="Proteomes" id="UP000498740"/>
    </source>
</evidence>
<dbReference type="EMBL" id="BLWD01000002">
    <property type="protein sequence ID" value="GFN09572.1"/>
    <property type="molecule type" value="Genomic_DNA"/>
</dbReference>
<accession>A0A7J0D4C3</accession>
<dbReference type="Proteomes" id="UP000498740">
    <property type="component" value="Unassembled WGS sequence"/>
</dbReference>
<comment type="caution">
    <text evidence="1">The sequence shown here is derived from an EMBL/GenBank/DDBJ whole genome shotgun (WGS) entry which is preliminary data.</text>
</comment>
<dbReference type="AlphaFoldDB" id="A0A7J0D4C3"/>